<dbReference type="SUPFAM" id="SSF55797">
    <property type="entry name" value="PR-1-like"/>
    <property type="match status" value="1"/>
</dbReference>
<evidence type="ECO:0000259" key="2">
    <source>
        <dbReference type="SMART" id="SM00198"/>
    </source>
</evidence>
<organism evidence="3 4">
    <name type="scientific">Babesia microti (strain RI)</name>
    <dbReference type="NCBI Taxonomy" id="1133968"/>
    <lineage>
        <taxon>Eukaryota</taxon>
        <taxon>Sar</taxon>
        <taxon>Alveolata</taxon>
        <taxon>Apicomplexa</taxon>
        <taxon>Aconoidasida</taxon>
        <taxon>Piroplasmida</taxon>
        <taxon>Babesiidae</taxon>
        <taxon>Babesia</taxon>
    </lineage>
</organism>
<dbReference type="InterPro" id="IPR035940">
    <property type="entry name" value="CAP_sf"/>
</dbReference>
<reference evidence="3 4" key="3">
    <citation type="journal article" date="2016" name="Sci. Rep.">
        <title>Genome-wide diversity and gene expression profiling of Babesia microti isolates identify polymorphic genes that mediate host-pathogen interactions.</title>
        <authorList>
            <person name="Silva J.C."/>
            <person name="Cornillot E."/>
            <person name="McCracken C."/>
            <person name="Usmani-Brown S."/>
            <person name="Dwivedi A."/>
            <person name="Ifeonu O.O."/>
            <person name="Crabtree J."/>
            <person name="Gotia H.T."/>
            <person name="Virji A.Z."/>
            <person name="Reynes C."/>
            <person name="Colinge J."/>
            <person name="Kumar V."/>
            <person name="Lawres L."/>
            <person name="Pazzi J.E."/>
            <person name="Pablo J.V."/>
            <person name="Hung C."/>
            <person name="Brancato J."/>
            <person name="Kumari P."/>
            <person name="Orvis J."/>
            <person name="Tretina K."/>
            <person name="Chibucos M."/>
            <person name="Ott S."/>
            <person name="Sadzewicz L."/>
            <person name="Sengamalay N."/>
            <person name="Shetty A.C."/>
            <person name="Su Q."/>
            <person name="Tallon L."/>
            <person name="Fraser C.M."/>
            <person name="Frutos R."/>
            <person name="Molina D.M."/>
            <person name="Krause P.J."/>
            <person name="Ben Mamoun C."/>
        </authorList>
    </citation>
    <scope>NUCLEOTIDE SEQUENCE [LARGE SCALE GENOMIC DNA]</scope>
    <source>
        <strain evidence="3 4">RI</strain>
    </source>
</reference>
<proteinExistence type="predicted"/>
<feature type="domain" description="SCP" evidence="2">
    <location>
        <begin position="43"/>
        <end position="172"/>
    </location>
</feature>
<sequence>MVMLLIYLSFIQCSLDSIVFANGETTNIDVDNSKNTVKLQLLPQGKEILMSHNVYRMKHNSKPLQWSDELSKEAYDIQNLSVNCEIPHNYPSGTNFLVSNKRLSPQDVVDIWYMGIIDYDFYTCGLRRSNNNTLNFTQVVWQKSMYIGCSLGRCENSELWVCRYSPEGNFQGEFCKNVKPIAEKFDEITPISNTPFQFNIINDYSVENSTNDE</sequence>
<dbReference type="AlphaFoldDB" id="A0A1N6LY52"/>
<reference evidence="3 4" key="1">
    <citation type="journal article" date="2012" name="Nucleic Acids Res.">
        <title>Sequencing of the smallest Apicomplexan genome from the human pathogen Babesia microti.</title>
        <authorList>
            <person name="Cornillot E."/>
            <person name="Hadj-Kaddour K."/>
            <person name="Dassouli A."/>
            <person name="Noel B."/>
            <person name="Ranwez V."/>
            <person name="Vacherie B."/>
            <person name="Augagneur Y."/>
            <person name="Bres V."/>
            <person name="Duclos A."/>
            <person name="Randazzo S."/>
            <person name="Carcy B."/>
            <person name="Debierre-Grockiego F."/>
            <person name="Delbecq S."/>
            <person name="Moubri-Menage K."/>
            <person name="Shams-Eldin H."/>
            <person name="Usmani-Brown S."/>
            <person name="Bringaud F."/>
            <person name="Wincker P."/>
            <person name="Vivares C.P."/>
            <person name="Schwarz R.T."/>
            <person name="Schetters T.P."/>
            <person name="Krause P.J."/>
            <person name="Gorenflot A."/>
            <person name="Berry V."/>
            <person name="Barbe V."/>
            <person name="Ben Mamoun C."/>
        </authorList>
    </citation>
    <scope>NUCLEOTIDE SEQUENCE [LARGE SCALE GENOMIC DNA]</scope>
    <source>
        <strain evidence="3 4">RI</strain>
    </source>
</reference>
<evidence type="ECO:0000313" key="4">
    <source>
        <dbReference type="Proteomes" id="UP000002899"/>
    </source>
</evidence>
<dbReference type="KEGG" id="bmic:BmR1_04g08480"/>
<reference evidence="3 4" key="2">
    <citation type="journal article" date="2013" name="PLoS ONE">
        <title>Whole genome mapping and re-organization of the nuclear and mitochondrial genomes of Babesia microti isolates.</title>
        <authorList>
            <person name="Cornillot E."/>
            <person name="Dassouli A."/>
            <person name="Garg A."/>
            <person name="Pachikara N."/>
            <person name="Randazzo S."/>
            <person name="Depoix D."/>
            <person name="Carcy B."/>
            <person name="Delbecq S."/>
            <person name="Frutos R."/>
            <person name="Silva J.C."/>
            <person name="Sutton R."/>
            <person name="Krause P.J."/>
            <person name="Mamoun C.B."/>
        </authorList>
    </citation>
    <scope>NUCLEOTIDE SEQUENCE [LARGE SCALE GENOMIC DNA]</scope>
    <source>
        <strain evidence="3 4">RI</strain>
    </source>
</reference>
<feature type="signal peptide" evidence="1">
    <location>
        <begin position="1"/>
        <end position="21"/>
    </location>
</feature>
<protein>
    <submittedName>
        <fullName evidence="3">Protein PRY1</fullName>
    </submittedName>
</protein>
<evidence type="ECO:0000256" key="1">
    <source>
        <dbReference type="SAM" id="SignalP"/>
    </source>
</evidence>
<name>A0A1N6LY52_BABMR</name>
<dbReference type="Proteomes" id="UP000002899">
    <property type="component" value="Chromosome IV"/>
</dbReference>
<keyword evidence="4" id="KW-1185">Reference proteome</keyword>
<dbReference type="InterPro" id="IPR014044">
    <property type="entry name" value="CAP_dom"/>
</dbReference>
<accession>A0A1N6LY52</accession>
<dbReference type="VEuPathDB" id="PiroplasmaDB:BmR1_04g08480"/>
<feature type="chain" id="PRO_5012613632" evidence="1">
    <location>
        <begin position="22"/>
        <end position="213"/>
    </location>
</feature>
<dbReference type="GeneID" id="24426327"/>
<dbReference type="InterPro" id="IPR001283">
    <property type="entry name" value="CRISP-related"/>
</dbReference>
<dbReference type="Pfam" id="PF00188">
    <property type="entry name" value="CAP"/>
    <property type="match status" value="1"/>
</dbReference>
<dbReference type="EMBL" id="LN871599">
    <property type="protein sequence ID" value="SIO73816.1"/>
    <property type="molecule type" value="Genomic_DNA"/>
</dbReference>
<dbReference type="PANTHER" id="PTHR10334">
    <property type="entry name" value="CYSTEINE-RICH SECRETORY PROTEIN-RELATED"/>
    <property type="match status" value="1"/>
</dbReference>
<dbReference type="RefSeq" id="XP_021337874.1">
    <property type="nucleotide sequence ID" value="XM_021482695.1"/>
</dbReference>
<dbReference type="SMART" id="SM00198">
    <property type="entry name" value="SCP"/>
    <property type="match status" value="1"/>
</dbReference>
<gene>
    <name evidence="3" type="ORF">BmR1_04g08480</name>
</gene>
<dbReference type="PRINTS" id="PR00837">
    <property type="entry name" value="V5TPXLIKE"/>
</dbReference>
<keyword evidence="1" id="KW-0732">Signal</keyword>
<evidence type="ECO:0000313" key="3">
    <source>
        <dbReference type="EMBL" id="SIO73816.1"/>
    </source>
</evidence>
<dbReference type="OrthoDB" id="406114at2759"/>
<dbReference type="Gene3D" id="3.40.33.10">
    <property type="entry name" value="CAP"/>
    <property type="match status" value="1"/>
</dbReference>